<dbReference type="PROSITE" id="PS51257">
    <property type="entry name" value="PROKAR_LIPOPROTEIN"/>
    <property type="match status" value="1"/>
</dbReference>
<dbReference type="SUPFAM" id="SSF52833">
    <property type="entry name" value="Thioredoxin-like"/>
    <property type="match status" value="1"/>
</dbReference>
<dbReference type="RefSeq" id="WP_338708586.1">
    <property type="nucleotide sequence ID" value="NZ_CP145892.1"/>
</dbReference>
<dbReference type="AlphaFoldDB" id="A0ABD8AZG4"/>
<organism evidence="4 5">
    <name type="scientific">Paenibacillus amylolyticus</name>
    <dbReference type="NCBI Taxonomy" id="1451"/>
    <lineage>
        <taxon>Bacteria</taxon>
        <taxon>Bacillati</taxon>
        <taxon>Bacillota</taxon>
        <taxon>Bacilli</taxon>
        <taxon>Bacillales</taxon>
        <taxon>Paenibacillaceae</taxon>
        <taxon>Paenibacillus</taxon>
    </lineage>
</organism>
<dbReference type="CDD" id="cd02966">
    <property type="entry name" value="TlpA_like_family"/>
    <property type="match status" value="1"/>
</dbReference>
<gene>
    <name evidence="4" type="ORF">V6668_12625</name>
</gene>
<dbReference type="Pfam" id="PF08534">
    <property type="entry name" value="Redoxin"/>
    <property type="match status" value="1"/>
</dbReference>
<name>A0ABD8AZG4_PAEAM</name>
<feature type="domain" description="Thioredoxin" evidence="3">
    <location>
        <begin position="52"/>
        <end position="193"/>
    </location>
</feature>
<reference evidence="4 5" key="1">
    <citation type="submission" date="2024-02" db="EMBL/GenBank/DDBJ databases">
        <title>Complete sequences of two Paenibacillus sp. strains and one Lysinibacillus strain isolated from the environment on STAA medium highlight biotechnological potential.</title>
        <authorList>
            <person name="Attere S.A."/>
            <person name="Piche L.C."/>
            <person name="Intertaglia L."/>
            <person name="Lami R."/>
            <person name="Charette S.J."/>
            <person name="Vincent A.T."/>
        </authorList>
    </citation>
    <scope>NUCLEOTIDE SEQUENCE [LARGE SCALE GENOMIC DNA]</scope>
    <source>
        <strain evidence="4 5">Y5S-7</strain>
    </source>
</reference>
<evidence type="ECO:0000313" key="4">
    <source>
        <dbReference type="EMBL" id="WWP22976.1"/>
    </source>
</evidence>
<dbReference type="InterPro" id="IPR013766">
    <property type="entry name" value="Thioredoxin_domain"/>
</dbReference>
<sequence>MKTARKWMVSVIVFAGTLLILSACGAQQTESKQTGSSSAPASTSDMSSSTMMNKGETAPEFSLRDLKGNTVGLSDVQGKKVYVKYWASWCSICLAGLEDLNNLAGQNNDFQVITIVTPDYKGEKSSQAFTEWFDQQPYDNITVLLDEKGLWAKEFGVRAYPSSFYIGSDGILTKSQPGHASNEQIMESLQEIL</sequence>
<evidence type="ECO:0000313" key="5">
    <source>
        <dbReference type="Proteomes" id="UP001364764"/>
    </source>
</evidence>
<dbReference type="Gene3D" id="3.40.30.10">
    <property type="entry name" value="Glutaredoxin"/>
    <property type="match status" value="1"/>
</dbReference>
<dbReference type="InterPro" id="IPR013740">
    <property type="entry name" value="Redoxin"/>
</dbReference>
<dbReference type="Proteomes" id="UP001364764">
    <property type="component" value="Chromosome"/>
</dbReference>
<feature type="region of interest" description="Disordered" evidence="1">
    <location>
        <begin position="31"/>
        <end position="54"/>
    </location>
</feature>
<dbReference type="PANTHER" id="PTHR42852">
    <property type="entry name" value="THIOL:DISULFIDE INTERCHANGE PROTEIN DSBE"/>
    <property type="match status" value="1"/>
</dbReference>
<dbReference type="PANTHER" id="PTHR42852:SF16">
    <property type="entry name" value="THIOL:DISULFIDE INTERCHANGE PROTEIN TLPA"/>
    <property type="match status" value="1"/>
</dbReference>
<protein>
    <submittedName>
        <fullName evidence="4">Redoxin family protein</fullName>
    </submittedName>
</protein>
<dbReference type="InterPro" id="IPR036249">
    <property type="entry name" value="Thioredoxin-like_sf"/>
</dbReference>
<evidence type="ECO:0000256" key="1">
    <source>
        <dbReference type="SAM" id="MobiDB-lite"/>
    </source>
</evidence>
<proteinExistence type="predicted"/>
<evidence type="ECO:0000256" key="2">
    <source>
        <dbReference type="SAM" id="SignalP"/>
    </source>
</evidence>
<accession>A0ABD8AZG4</accession>
<dbReference type="GeneID" id="93476324"/>
<dbReference type="PROSITE" id="PS51352">
    <property type="entry name" value="THIOREDOXIN_2"/>
    <property type="match status" value="1"/>
</dbReference>
<keyword evidence="2" id="KW-0732">Signal</keyword>
<feature type="signal peptide" evidence="2">
    <location>
        <begin position="1"/>
        <end position="25"/>
    </location>
</feature>
<dbReference type="EMBL" id="CP145892">
    <property type="protein sequence ID" value="WWP22976.1"/>
    <property type="molecule type" value="Genomic_DNA"/>
</dbReference>
<feature type="compositionally biased region" description="Low complexity" evidence="1">
    <location>
        <begin position="36"/>
        <end position="52"/>
    </location>
</feature>
<feature type="chain" id="PRO_5044810368" evidence="2">
    <location>
        <begin position="26"/>
        <end position="193"/>
    </location>
</feature>
<dbReference type="InterPro" id="IPR050553">
    <property type="entry name" value="Thioredoxin_ResA/DsbE_sf"/>
</dbReference>
<evidence type="ECO:0000259" key="3">
    <source>
        <dbReference type="PROSITE" id="PS51352"/>
    </source>
</evidence>